<feature type="compositionally biased region" description="Basic and acidic residues" evidence="1">
    <location>
        <begin position="60"/>
        <end position="73"/>
    </location>
</feature>
<keyword evidence="3" id="KW-1185">Reference proteome</keyword>
<sequence>MASGSAAGSGPSVILAPKLPLNCCAKDIPDGAPGFEPSTARRATPRLTSPKCLHTGGRSARLDPSGRAESVRN</sequence>
<accession>A0A372GKM4</accession>
<proteinExistence type="predicted"/>
<name>A0A372GKM4_9ACTN</name>
<evidence type="ECO:0000313" key="3">
    <source>
        <dbReference type="Proteomes" id="UP000262882"/>
    </source>
</evidence>
<gene>
    <name evidence="2" type="ORF">D0T12_11810</name>
</gene>
<protein>
    <submittedName>
        <fullName evidence="2">Uncharacterized protein</fullName>
    </submittedName>
</protein>
<feature type="region of interest" description="Disordered" evidence="1">
    <location>
        <begin position="30"/>
        <end position="73"/>
    </location>
</feature>
<dbReference type="AlphaFoldDB" id="A0A372GKM4"/>
<dbReference type="EMBL" id="QVNQ01000003">
    <property type="protein sequence ID" value="RFS85679.1"/>
    <property type="molecule type" value="Genomic_DNA"/>
</dbReference>
<reference evidence="2 3" key="1">
    <citation type="submission" date="2018-08" db="EMBL/GenBank/DDBJ databases">
        <title>Actinomadura spongicola sp. nov., isolated from marine sponge Leucetta chagosensis.</title>
        <authorList>
            <person name="Li L."/>
            <person name="Lin H.W."/>
        </authorList>
    </citation>
    <scope>NUCLEOTIDE SEQUENCE [LARGE SCALE GENOMIC DNA]</scope>
    <source>
        <strain evidence="2 3">LHW52907</strain>
    </source>
</reference>
<evidence type="ECO:0000256" key="1">
    <source>
        <dbReference type="SAM" id="MobiDB-lite"/>
    </source>
</evidence>
<evidence type="ECO:0000313" key="2">
    <source>
        <dbReference type="EMBL" id="RFS85679.1"/>
    </source>
</evidence>
<dbReference type="Proteomes" id="UP000262882">
    <property type="component" value="Unassembled WGS sequence"/>
</dbReference>
<comment type="caution">
    <text evidence="2">The sequence shown here is derived from an EMBL/GenBank/DDBJ whole genome shotgun (WGS) entry which is preliminary data.</text>
</comment>
<organism evidence="2 3">
    <name type="scientific">Actinomadura spongiicola</name>
    <dbReference type="NCBI Taxonomy" id="2303421"/>
    <lineage>
        <taxon>Bacteria</taxon>
        <taxon>Bacillati</taxon>
        <taxon>Actinomycetota</taxon>
        <taxon>Actinomycetes</taxon>
        <taxon>Streptosporangiales</taxon>
        <taxon>Thermomonosporaceae</taxon>
        <taxon>Actinomadura</taxon>
    </lineage>
</organism>